<dbReference type="Pfam" id="PF08241">
    <property type="entry name" value="Methyltransf_11"/>
    <property type="match status" value="1"/>
</dbReference>
<name>D2SBS1_GEOOG</name>
<sequence>MLTVDYDLLDLRPGMTVLDLGCGEGRHAFEAYRRGARVVAVDRGVSEVGTTKRWLGAIAEAGEAPAGAAYEVVRGDLLALPFPDESVDRVIASEVLEHIPDDGTAMAEIARVLRPGGTVAVTVPRYGPERVCWALSDAYHANEGGHIRIYRGDVLRARLAAAGLVPGEQHHAHALHAPFWWLKCAVGVDRDPAAVRAYHRLLVWDLTERPWLTRTAERLLDPVIGKSLVVYAEKPAGAATAGETELERTAV</sequence>
<dbReference type="PANTHER" id="PTHR44068">
    <property type="entry name" value="ZGC:194242"/>
    <property type="match status" value="1"/>
</dbReference>
<keyword evidence="4" id="KW-1185">Reference proteome</keyword>
<reference evidence="3 4" key="1">
    <citation type="journal article" date="2010" name="Stand. Genomic Sci.">
        <title>Complete genome sequence of Geodermatophilus obscurus type strain (G-20).</title>
        <authorList>
            <person name="Ivanova N."/>
            <person name="Sikorski J."/>
            <person name="Jando M."/>
            <person name="Munk C."/>
            <person name="Lapidus A."/>
            <person name="Glavina Del Rio T."/>
            <person name="Copeland A."/>
            <person name="Tice H."/>
            <person name="Cheng J.-F."/>
            <person name="Lucas S."/>
            <person name="Chen F."/>
            <person name="Nolan M."/>
            <person name="Bruce D."/>
            <person name="Goodwin L."/>
            <person name="Pitluck S."/>
            <person name="Mavromatis K."/>
            <person name="Mikhailova N."/>
            <person name="Pati A."/>
            <person name="Chen A."/>
            <person name="Palaniappan K."/>
            <person name="Land M."/>
            <person name="Hauser L."/>
            <person name="Chang Y.-J."/>
            <person name="Jeffries C.D."/>
            <person name="Meincke L."/>
            <person name="Brettin T."/>
            <person name="Detter J.C."/>
            <person name="Detter J.C."/>
            <person name="Rohde M."/>
            <person name="Goeker M."/>
            <person name="Bristow J."/>
            <person name="Eisen J.A."/>
            <person name="Markowitz V."/>
            <person name="Hugenholtz P."/>
            <person name="Kyrpides N.C."/>
            <person name="Klenk H.-P."/>
        </authorList>
    </citation>
    <scope>NUCLEOTIDE SEQUENCE [LARGE SCALE GENOMIC DNA]</scope>
    <source>
        <strain evidence="4">ATCC 25078 / DSM 43160 / JCM 3152 / KCC A-0152 / KCTC 9177 / NBRC 13315 / NRRL B-3577 / G-20</strain>
    </source>
</reference>
<dbReference type="PANTHER" id="PTHR44068:SF11">
    <property type="entry name" value="GERANYL DIPHOSPHATE 2-C-METHYLTRANSFERASE"/>
    <property type="match status" value="1"/>
</dbReference>
<dbReference type="InterPro" id="IPR029063">
    <property type="entry name" value="SAM-dependent_MTases_sf"/>
</dbReference>
<dbReference type="EMBL" id="CP001867">
    <property type="protein sequence ID" value="ADB76178.1"/>
    <property type="molecule type" value="Genomic_DNA"/>
</dbReference>
<dbReference type="Proteomes" id="UP000001382">
    <property type="component" value="Chromosome"/>
</dbReference>
<dbReference type="STRING" id="526225.Gobs_3592"/>
<feature type="domain" description="Methyltransferase type 11" evidence="2">
    <location>
        <begin position="18"/>
        <end position="120"/>
    </location>
</feature>
<dbReference type="InterPro" id="IPR050447">
    <property type="entry name" value="Erg6_SMT_methyltransf"/>
</dbReference>
<organism evidence="3 4">
    <name type="scientific">Geodermatophilus obscurus (strain ATCC 25078 / DSM 43160 / JCM 3152 / CCUG 61914 / KCC A-0152 / KCTC 9177 / NBRC 13315 / NRRL B-3577 / G-20)</name>
    <dbReference type="NCBI Taxonomy" id="526225"/>
    <lineage>
        <taxon>Bacteria</taxon>
        <taxon>Bacillati</taxon>
        <taxon>Actinomycetota</taxon>
        <taxon>Actinomycetes</taxon>
        <taxon>Geodermatophilales</taxon>
        <taxon>Geodermatophilaceae</taxon>
        <taxon>Geodermatophilus</taxon>
    </lineage>
</organism>
<protein>
    <submittedName>
        <fullName evidence="3">Methyltransferase type 11</fullName>
    </submittedName>
</protein>
<dbReference type="KEGG" id="gob:Gobs_3592"/>
<dbReference type="SUPFAM" id="SSF53335">
    <property type="entry name" value="S-adenosyl-L-methionine-dependent methyltransferases"/>
    <property type="match status" value="1"/>
</dbReference>
<dbReference type="Gene3D" id="3.40.50.150">
    <property type="entry name" value="Vaccinia Virus protein VP39"/>
    <property type="match status" value="1"/>
</dbReference>
<accession>D2SBS1</accession>
<evidence type="ECO:0000313" key="4">
    <source>
        <dbReference type="Proteomes" id="UP000001382"/>
    </source>
</evidence>
<dbReference type="OrthoDB" id="9810247at2"/>
<proteinExistence type="predicted"/>
<dbReference type="eggNOG" id="COG2226">
    <property type="taxonomic scope" value="Bacteria"/>
</dbReference>
<dbReference type="CDD" id="cd02440">
    <property type="entry name" value="AdoMet_MTases"/>
    <property type="match status" value="1"/>
</dbReference>
<gene>
    <name evidence="3" type="ordered locus">Gobs_3592</name>
</gene>
<keyword evidence="3" id="KW-0489">Methyltransferase</keyword>
<dbReference type="InterPro" id="IPR013216">
    <property type="entry name" value="Methyltransf_11"/>
</dbReference>
<reference evidence="4" key="2">
    <citation type="submission" date="2010-01" db="EMBL/GenBank/DDBJ databases">
        <title>The complete genome of Geodermatophilus obscurus DSM 43160.</title>
        <authorList>
            <consortium name="US DOE Joint Genome Institute (JGI-PGF)"/>
            <person name="Lucas S."/>
            <person name="Copeland A."/>
            <person name="Lapidus A."/>
            <person name="Glavina del Rio T."/>
            <person name="Dalin E."/>
            <person name="Tice H."/>
            <person name="Bruce D."/>
            <person name="Goodwin L."/>
            <person name="Pitluck S."/>
            <person name="Kyrpides N."/>
            <person name="Mavromatis K."/>
            <person name="Ivanova N."/>
            <person name="Munk A.C."/>
            <person name="Brettin T."/>
            <person name="Detter J.C."/>
            <person name="Han C."/>
            <person name="Larimer F."/>
            <person name="Land M."/>
            <person name="Hauser L."/>
            <person name="Markowitz V."/>
            <person name="Cheng J.-F."/>
            <person name="Hugenholtz P."/>
            <person name="Woyke T."/>
            <person name="Wu D."/>
            <person name="Jando M."/>
            <person name="Schneider S."/>
            <person name="Klenk H.-P."/>
            <person name="Eisen J.A."/>
        </authorList>
    </citation>
    <scope>NUCLEOTIDE SEQUENCE [LARGE SCALE GENOMIC DNA]</scope>
    <source>
        <strain evidence="4">ATCC 25078 / DSM 43160 / JCM 3152 / KCC A-0152 / KCTC 9177 / NBRC 13315 / NRRL B-3577 / G-20</strain>
    </source>
</reference>
<dbReference type="GO" id="GO:0008757">
    <property type="term" value="F:S-adenosylmethionine-dependent methyltransferase activity"/>
    <property type="evidence" value="ECO:0007669"/>
    <property type="project" value="InterPro"/>
</dbReference>
<dbReference type="GO" id="GO:0032259">
    <property type="term" value="P:methylation"/>
    <property type="evidence" value="ECO:0007669"/>
    <property type="project" value="UniProtKB-KW"/>
</dbReference>
<dbReference type="RefSeq" id="WP_012949603.1">
    <property type="nucleotide sequence ID" value="NC_013757.1"/>
</dbReference>
<dbReference type="AlphaFoldDB" id="D2SBS1"/>
<evidence type="ECO:0000259" key="2">
    <source>
        <dbReference type="Pfam" id="PF08241"/>
    </source>
</evidence>
<evidence type="ECO:0000256" key="1">
    <source>
        <dbReference type="ARBA" id="ARBA00022679"/>
    </source>
</evidence>
<dbReference type="HOGENOM" id="CLU_079357_0_0_11"/>
<keyword evidence="1 3" id="KW-0808">Transferase</keyword>
<evidence type="ECO:0000313" key="3">
    <source>
        <dbReference type="EMBL" id="ADB76178.1"/>
    </source>
</evidence>